<evidence type="ECO:0000313" key="8">
    <source>
        <dbReference type="EMBL" id="KAF2502586.1"/>
    </source>
</evidence>
<dbReference type="AlphaFoldDB" id="A0A6A6RDU4"/>
<dbReference type="GO" id="GO:0009251">
    <property type="term" value="P:glucan catabolic process"/>
    <property type="evidence" value="ECO:0007669"/>
    <property type="project" value="TreeGrafter"/>
</dbReference>
<proteinExistence type="inferred from homology"/>
<dbReference type="GO" id="GO:0005737">
    <property type="term" value="C:cytoplasm"/>
    <property type="evidence" value="ECO:0007669"/>
    <property type="project" value="UniProtKB-ARBA"/>
</dbReference>
<dbReference type="Gene3D" id="3.20.20.80">
    <property type="entry name" value="Glycosidases"/>
    <property type="match status" value="1"/>
</dbReference>
<dbReference type="PANTHER" id="PTHR31297:SF43">
    <property type="entry name" value="GLUCAN 1,3-BETA-GLUCOSIDASE 3"/>
    <property type="match status" value="1"/>
</dbReference>
<dbReference type="InterPro" id="IPR017853">
    <property type="entry name" value="GH"/>
</dbReference>
<dbReference type="Proteomes" id="UP000799750">
    <property type="component" value="Unassembled WGS sequence"/>
</dbReference>
<name>A0A6A6RDU4_9PEZI</name>
<evidence type="ECO:0000259" key="7">
    <source>
        <dbReference type="Pfam" id="PF00150"/>
    </source>
</evidence>
<dbReference type="EMBL" id="MU004181">
    <property type="protein sequence ID" value="KAF2502586.1"/>
    <property type="molecule type" value="Genomic_DNA"/>
</dbReference>
<keyword evidence="9" id="KW-1185">Reference proteome</keyword>
<dbReference type="SUPFAM" id="SSF51445">
    <property type="entry name" value="(Trans)glycosidases"/>
    <property type="match status" value="1"/>
</dbReference>
<evidence type="ECO:0000256" key="4">
    <source>
        <dbReference type="ARBA" id="ARBA00023316"/>
    </source>
</evidence>
<evidence type="ECO:0000256" key="5">
    <source>
        <dbReference type="RuleBase" id="RU361153"/>
    </source>
</evidence>
<feature type="domain" description="Glycoside hydrolase family 5" evidence="7">
    <location>
        <begin position="152"/>
        <end position="404"/>
    </location>
</feature>
<keyword evidence="3 5" id="KW-0326">Glycosidase</keyword>
<dbReference type="InterPro" id="IPR050386">
    <property type="entry name" value="Glycosyl_hydrolase_5"/>
</dbReference>
<dbReference type="GO" id="GO:0009986">
    <property type="term" value="C:cell surface"/>
    <property type="evidence" value="ECO:0007669"/>
    <property type="project" value="TreeGrafter"/>
</dbReference>
<dbReference type="GO" id="GO:0005576">
    <property type="term" value="C:extracellular region"/>
    <property type="evidence" value="ECO:0007669"/>
    <property type="project" value="TreeGrafter"/>
</dbReference>
<keyword evidence="4" id="KW-0961">Cell wall biogenesis/degradation</keyword>
<protein>
    <submittedName>
        <fullName evidence="8">Glycoside hydrolase</fullName>
    </submittedName>
</protein>
<keyword evidence="2 5" id="KW-0378">Hydrolase</keyword>
<evidence type="ECO:0000256" key="3">
    <source>
        <dbReference type="ARBA" id="ARBA00023295"/>
    </source>
</evidence>
<dbReference type="FunFam" id="3.20.20.80:FF:000100">
    <property type="entry name" value="Glycoside hydrolase superfamily"/>
    <property type="match status" value="1"/>
</dbReference>
<dbReference type="Pfam" id="PF00150">
    <property type="entry name" value="Cellulase"/>
    <property type="match status" value="1"/>
</dbReference>
<feature type="compositionally biased region" description="Basic and acidic residues" evidence="6">
    <location>
        <begin position="18"/>
        <end position="27"/>
    </location>
</feature>
<evidence type="ECO:0000256" key="2">
    <source>
        <dbReference type="ARBA" id="ARBA00022801"/>
    </source>
</evidence>
<dbReference type="GO" id="GO:0071555">
    <property type="term" value="P:cell wall organization"/>
    <property type="evidence" value="ECO:0007669"/>
    <property type="project" value="UniProtKB-KW"/>
</dbReference>
<organism evidence="8 9">
    <name type="scientific">Lophium mytilinum</name>
    <dbReference type="NCBI Taxonomy" id="390894"/>
    <lineage>
        <taxon>Eukaryota</taxon>
        <taxon>Fungi</taxon>
        <taxon>Dikarya</taxon>
        <taxon>Ascomycota</taxon>
        <taxon>Pezizomycotina</taxon>
        <taxon>Dothideomycetes</taxon>
        <taxon>Pleosporomycetidae</taxon>
        <taxon>Mytilinidiales</taxon>
        <taxon>Mytilinidiaceae</taxon>
        <taxon>Lophium</taxon>
    </lineage>
</organism>
<evidence type="ECO:0000313" key="9">
    <source>
        <dbReference type="Proteomes" id="UP000799750"/>
    </source>
</evidence>
<gene>
    <name evidence="8" type="ORF">BU16DRAFT_13898</name>
</gene>
<sequence>MKGFFHKAKDQVTSSLQKDSKDPKDPKSPPPVPATRPSIFGDGTQKDLKSPPPIPAKKPSIFQRDAPKIPQRPITINPDTPQEDGPSRIYNAQALDVARYRYHHGTNLGSIYVLEKWLHGSMFPPNAAPGQTSELEAVKLWVSQIGLDATCTKFWKHWGSAVSDSDMRWLSRSANCTTLRIPIGYFTLGPYFCQGTPFEPYAEVYRGAWEEIRSFILRLWAFRIGVVLDLHALPGGANGGEHSGTNSGKADLWTSSSNLALGQRCAEFLAQEVQNGLKGVAGIQLCNEANWDAPGMYAWYDKCIASISAIDPSIPIIISDGWNLSKALDYVGKKNVAYPDRPTCPVIIDTHYYWAFSDADKKKSPQAIIAEAKTKMSELDGKEGNVLERGAFQIIVGEYSCVMTEDSWAKSGGVPKSDLVKQFGQAQSQRYQERSGGSYFWTYKMDWLPGGEWGFIAQTNSSAITPPPSLLMKDPKSRVSNANAQRDKLMEACVTAHSDYWNRTAPGKPFEHWRFEKGWKTGWDDAVAFLGQNSVMGYSGETAPGGDKIGNLELWVLKRIRDSGMRGPFVWEFEQGLRKGISEFYRTCGL</sequence>
<comment type="similarity">
    <text evidence="1 5">Belongs to the glycosyl hydrolase 5 (cellulase A) family.</text>
</comment>
<accession>A0A6A6RDU4</accession>
<dbReference type="PANTHER" id="PTHR31297">
    <property type="entry name" value="GLUCAN ENDO-1,6-BETA-GLUCOSIDASE B"/>
    <property type="match status" value="1"/>
</dbReference>
<dbReference type="GO" id="GO:0046557">
    <property type="term" value="F:glucan endo-1,6-beta-glucosidase activity"/>
    <property type="evidence" value="ECO:0007669"/>
    <property type="project" value="TreeGrafter"/>
</dbReference>
<evidence type="ECO:0000256" key="6">
    <source>
        <dbReference type="SAM" id="MobiDB-lite"/>
    </source>
</evidence>
<dbReference type="OrthoDB" id="1887033at2759"/>
<reference evidence="8" key="1">
    <citation type="journal article" date="2020" name="Stud. Mycol.">
        <title>101 Dothideomycetes genomes: a test case for predicting lifestyles and emergence of pathogens.</title>
        <authorList>
            <person name="Haridas S."/>
            <person name="Albert R."/>
            <person name="Binder M."/>
            <person name="Bloem J."/>
            <person name="Labutti K."/>
            <person name="Salamov A."/>
            <person name="Andreopoulos B."/>
            <person name="Baker S."/>
            <person name="Barry K."/>
            <person name="Bills G."/>
            <person name="Bluhm B."/>
            <person name="Cannon C."/>
            <person name="Castanera R."/>
            <person name="Culley D."/>
            <person name="Daum C."/>
            <person name="Ezra D."/>
            <person name="Gonzalez J."/>
            <person name="Henrissat B."/>
            <person name="Kuo A."/>
            <person name="Liang C."/>
            <person name="Lipzen A."/>
            <person name="Lutzoni F."/>
            <person name="Magnuson J."/>
            <person name="Mondo S."/>
            <person name="Nolan M."/>
            <person name="Ohm R."/>
            <person name="Pangilinan J."/>
            <person name="Park H.-J."/>
            <person name="Ramirez L."/>
            <person name="Alfaro M."/>
            <person name="Sun H."/>
            <person name="Tritt A."/>
            <person name="Yoshinaga Y."/>
            <person name="Zwiers L.-H."/>
            <person name="Turgeon B."/>
            <person name="Goodwin S."/>
            <person name="Spatafora J."/>
            <person name="Crous P."/>
            <person name="Grigoriev I."/>
        </authorList>
    </citation>
    <scope>NUCLEOTIDE SEQUENCE</scope>
    <source>
        <strain evidence="8">CBS 269.34</strain>
    </source>
</reference>
<dbReference type="InterPro" id="IPR001547">
    <property type="entry name" value="Glyco_hydro_5"/>
</dbReference>
<feature type="region of interest" description="Disordered" evidence="6">
    <location>
        <begin position="1"/>
        <end position="86"/>
    </location>
</feature>
<evidence type="ECO:0000256" key="1">
    <source>
        <dbReference type="ARBA" id="ARBA00005641"/>
    </source>
</evidence>